<gene>
    <name evidence="2" type="ORF">FKO60_10790</name>
    <name evidence="1" type="ORF">G5603_12275</name>
</gene>
<proteinExistence type="predicted"/>
<evidence type="ECO:0000313" key="4">
    <source>
        <dbReference type="Proteomes" id="UP000472856"/>
    </source>
</evidence>
<reference evidence="2 3" key="1">
    <citation type="submission" date="2019-06" db="EMBL/GenBank/DDBJ databases">
        <title>The presence and diversity of blaCTX-M among Escherichia coli from urban wastewater and feedlot cattle, in Alberta, Canada.</title>
        <authorList>
            <person name="Cormier A.C."/>
            <person name="Chalmer G."/>
            <person name="Cook S.R."/>
            <person name="Zaheer R."/>
            <person name="Hannon S.J."/>
            <person name="Booker C.W."/>
            <person name="Read R."/>
            <person name="Gow S.P."/>
            <person name="Mcallister T.A."/>
            <person name="Boerlin P."/>
        </authorList>
    </citation>
    <scope>NUCLEOTIDE SEQUENCE [LARGE SCALE GENOMIC DNA]</scope>
    <source>
        <strain evidence="2 3">347</strain>
    </source>
</reference>
<dbReference type="EMBL" id="JAAJRI010000007">
    <property type="protein sequence ID" value="NGE88962.1"/>
    <property type="molecule type" value="Genomic_DNA"/>
</dbReference>
<evidence type="ECO:0000313" key="2">
    <source>
        <dbReference type="EMBL" id="TZE49282.1"/>
    </source>
</evidence>
<comment type="caution">
    <text evidence="2">The sequence shown here is derived from an EMBL/GenBank/DDBJ whole genome shotgun (WGS) entry which is preliminary data.</text>
</comment>
<dbReference type="EMBL" id="VHKY01000005">
    <property type="protein sequence ID" value="TZE49282.1"/>
    <property type="molecule type" value="Genomic_DNA"/>
</dbReference>
<organism evidence="2 3">
    <name type="scientific">Escherichia coli</name>
    <dbReference type="NCBI Taxonomy" id="562"/>
    <lineage>
        <taxon>Bacteria</taxon>
        <taxon>Pseudomonadati</taxon>
        <taxon>Pseudomonadota</taxon>
        <taxon>Gammaproteobacteria</taxon>
        <taxon>Enterobacterales</taxon>
        <taxon>Enterobacteriaceae</taxon>
        <taxon>Escherichia</taxon>
    </lineage>
</organism>
<dbReference type="Proteomes" id="UP000472856">
    <property type="component" value="Unassembled WGS sequence"/>
</dbReference>
<sequence>MQNLSQQLLEAYDKECRKELSIALAQAYLHSHMKAKEFGSFWAQAQSYLRWFYADALLENAAKRVGLDFEVGSNAAKNCKHIAIHSNNWKMTAHHLSGNAPLPKQALYRAVYANQNYELNFGDENADSLDGRASGGHVYMLHDGSNQHLSKLNLTVPSSDNYGILYTESLPIMTMVEVEAENVDSEIEDKIKILTEQIIKSQQS</sequence>
<reference evidence="1 4" key="2">
    <citation type="submission" date="2020-02" db="EMBL/GenBank/DDBJ databases">
        <title>WGS of Carbapenem-Resistant Enterobacteriaceae.</title>
        <authorList>
            <person name="Tokajian S."/>
            <person name="El Chaar M."/>
            <person name="El Khoury M."/>
        </authorList>
    </citation>
    <scope>NUCLEOTIDE SEQUENCE [LARGE SCALE GENOMIC DNA]</scope>
    <source>
        <strain evidence="1 4">ECM_75</strain>
    </source>
</reference>
<dbReference type="RefSeq" id="WP_001180546.1">
    <property type="nucleotide sequence ID" value="NZ_AP019538.1"/>
</dbReference>
<name>A0A166U599_ECOLX</name>
<evidence type="ECO:0000313" key="1">
    <source>
        <dbReference type="EMBL" id="NGE88962.1"/>
    </source>
</evidence>
<evidence type="ECO:0000313" key="3">
    <source>
        <dbReference type="Proteomes" id="UP000324120"/>
    </source>
</evidence>
<accession>A0A166U599</accession>
<dbReference type="AlphaFoldDB" id="A0A166U599"/>
<dbReference type="Proteomes" id="UP000324120">
    <property type="component" value="Unassembled WGS sequence"/>
</dbReference>
<protein>
    <submittedName>
        <fullName evidence="2">Uncharacterized protein</fullName>
    </submittedName>
</protein>